<comment type="subcellular location">
    <subcellularLocation>
        <location evidence="1">Cell membrane</location>
        <topology evidence="1">Multi-pass membrane protein</topology>
    </subcellularLocation>
</comment>
<dbReference type="Proteomes" id="UP000049855">
    <property type="component" value="Unassembled WGS sequence"/>
</dbReference>
<dbReference type="EMBL" id="CTRP01000001">
    <property type="protein sequence ID" value="CQR69956.1"/>
    <property type="molecule type" value="Genomic_DNA"/>
</dbReference>
<evidence type="ECO:0000256" key="2">
    <source>
        <dbReference type="ARBA" id="ARBA00022448"/>
    </source>
</evidence>
<evidence type="ECO:0000256" key="8">
    <source>
        <dbReference type="ARBA" id="ARBA00034708"/>
    </source>
</evidence>
<evidence type="ECO:0000256" key="7">
    <source>
        <dbReference type="ARBA" id="ARBA00023136"/>
    </source>
</evidence>
<feature type="transmembrane region" description="Helical" evidence="9">
    <location>
        <begin position="12"/>
        <end position="36"/>
    </location>
</feature>
<organism evidence="10 11">
    <name type="scientific">Sporomusa ovata</name>
    <dbReference type="NCBI Taxonomy" id="2378"/>
    <lineage>
        <taxon>Bacteria</taxon>
        <taxon>Bacillati</taxon>
        <taxon>Bacillota</taxon>
        <taxon>Negativicutes</taxon>
        <taxon>Selenomonadales</taxon>
        <taxon>Sporomusaceae</taxon>
        <taxon>Sporomusa</taxon>
    </lineage>
</organism>
<protein>
    <submittedName>
        <fullName evidence="10">Uncharacterized protein</fullName>
    </submittedName>
</protein>
<keyword evidence="4 9" id="KW-0812">Transmembrane</keyword>
<dbReference type="GO" id="GO:0005254">
    <property type="term" value="F:chloride channel activity"/>
    <property type="evidence" value="ECO:0007669"/>
    <property type="project" value="InterPro"/>
</dbReference>
<comment type="similarity">
    <text evidence="8">Belongs to the anion channel-forming bestrophin (TC 1.A.46) family.</text>
</comment>
<keyword evidence="3" id="KW-1003">Cell membrane</keyword>
<evidence type="ECO:0000256" key="9">
    <source>
        <dbReference type="SAM" id="Phobius"/>
    </source>
</evidence>
<feature type="transmembrane region" description="Helical" evidence="9">
    <location>
        <begin position="42"/>
        <end position="60"/>
    </location>
</feature>
<keyword evidence="11" id="KW-1185">Reference proteome</keyword>
<sequence length="276" mass="31416">MIFKRGSLIRHALYHSILYSIIATIVVGIDLCWFEIKFSTTPWAIVGGALGLLLVFRTNTAYDRYWEGRKAIGEISITLRSLTTLIVNTTKDADKKKKWVILLKLFMFAVNNRLQMRKIDFLNNNKEYLDINEILLLRDSDNQPLSLILIYKKNLVEQVNCGDLDNILFVHIDSLFNILIKTVGICERIKNTPIPFPYHIHIKSLLVLFCITLPVALVDSMGGASIIACAFITFAFVGIEEIGIEIEDPFGGDTNDFNLDEYATNIEMDIVKLYEC</sequence>
<evidence type="ECO:0000256" key="5">
    <source>
        <dbReference type="ARBA" id="ARBA00022989"/>
    </source>
</evidence>
<evidence type="ECO:0000313" key="10">
    <source>
        <dbReference type="EMBL" id="CQR69956.1"/>
    </source>
</evidence>
<evidence type="ECO:0000256" key="6">
    <source>
        <dbReference type="ARBA" id="ARBA00023065"/>
    </source>
</evidence>
<reference evidence="11" key="1">
    <citation type="submission" date="2015-03" db="EMBL/GenBank/DDBJ databases">
        <authorList>
            <person name="Nijsse Bart"/>
        </authorList>
    </citation>
    <scope>NUCLEOTIDE SEQUENCE [LARGE SCALE GENOMIC DNA]</scope>
</reference>
<proteinExistence type="inferred from homology"/>
<keyword evidence="6" id="KW-0406">Ion transport</keyword>
<dbReference type="AlphaFoldDB" id="A0A0U1KRB2"/>
<evidence type="ECO:0000313" key="11">
    <source>
        <dbReference type="Proteomes" id="UP000049855"/>
    </source>
</evidence>
<evidence type="ECO:0000256" key="3">
    <source>
        <dbReference type="ARBA" id="ARBA00022475"/>
    </source>
</evidence>
<dbReference type="PANTHER" id="PTHR33281">
    <property type="entry name" value="UPF0187 PROTEIN YNEE"/>
    <property type="match status" value="1"/>
</dbReference>
<gene>
    <name evidence="10" type="ORF">SpAn4DRAFT_4821</name>
</gene>
<accession>A0A0U1KRB2</accession>
<feature type="transmembrane region" description="Helical" evidence="9">
    <location>
        <begin position="198"/>
        <end position="217"/>
    </location>
</feature>
<dbReference type="Pfam" id="PF25539">
    <property type="entry name" value="Bestrophin_2"/>
    <property type="match status" value="1"/>
</dbReference>
<dbReference type="PANTHER" id="PTHR33281:SF19">
    <property type="entry name" value="VOLTAGE-DEPENDENT ANION CHANNEL-FORMING PROTEIN YNEE"/>
    <property type="match status" value="1"/>
</dbReference>
<name>A0A0U1KRB2_9FIRM</name>
<keyword evidence="2" id="KW-0813">Transport</keyword>
<dbReference type="GO" id="GO:0005886">
    <property type="term" value="C:plasma membrane"/>
    <property type="evidence" value="ECO:0007669"/>
    <property type="project" value="UniProtKB-SubCell"/>
</dbReference>
<dbReference type="InterPro" id="IPR044669">
    <property type="entry name" value="YneE/VCCN1/2-like"/>
</dbReference>
<evidence type="ECO:0000256" key="1">
    <source>
        <dbReference type="ARBA" id="ARBA00004651"/>
    </source>
</evidence>
<keyword evidence="7 9" id="KW-0472">Membrane</keyword>
<evidence type="ECO:0000256" key="4">
    <source>
        <dbReference type="ARBA" id="ARBA00022692"/>
    </source>
</evidence>
<keyword evidence="5 9" id="KW-1133">Transmembrane helix</keyword>